<proteinExistence type="predicted"/>
<organism evidence="1 2">
    <name type="scientific">Vanrija pseudolonga</name>
    <dbReference type="NCBI Taxonomy" id="143232"/>
    <lineage>
        <taxon>Eukaryota</taxon>
        <taxon>Fungi</taxon>
        <taxon>Dikarya</taxon>
        <taxon>Basidiomycota</taxon>
        <taxon>Agaricomycotina</taxon>
        <taxon>Tremellomycetes</taxon>
        <taxon>Trichosporonales</taxon>
        <taxon>Trichosporonaceae</taxon>
        <taxon>Vanrija</taxon>
    </lineage>
</organism>
<dbReference type="GeneID" id="87812958"/>
<reference evidence="1" key="1">
    <citation type="submission" date="2023-10" db="EMBL/GenBank/DDBJ databases">
        <authorList>
            <person name="Noh H."/>
        </authorList>
    </citation>
    <scope>NUCLEOTIDE SEQUENCE</scope>
    <source>
        <strain evidence="1">DUCC4014</strain>
    </source>
</reference>
<evidence type="ECO:0000313" key="2">
    <source>
        <dbReference type="Proteomes" id="UP000827549"/>
    </source>
</evidence>
<keyword evidence="2" id="KW-1185">Reference proteome</keyword>
<gene>
    <name evidence="1" type="ORF">LOC62_07G009797</name>
</gene>
<dbReference type="Proteomes" id="UP000827549">
    <property type="component" value="Chromosome 7"/>
</dbReference>
<dbReference type="AlphaFoldDB" id="A0AAF0YJ99"/>
<name>A0AAF0YJ99_9TREE</name>
<evidence type="ECO:0000313" key="1">
    <source>
        <dbReference type="EMBL" id="WOO86314.1"/>
    </source>
</evidence>
<protein>
    <submittedName>
        <fullName evidence="1">Uncharacterized protein</fullName>
    </submittedName>
</protein>
<dbReference type="RefSeq" id="XP_062632340.1">
    <property type="nucleotide sequence ID" value="XM_062776356.1"/>
</dbReference>
<dbReference type="EMBL" id="CP086720">
    <property type="protein sequence ID" value="WOO86314.1"/>
    <property type="molecule type" value="Genomic_DNA"/>
</dbReference>
<accession>A0AAF0YJ99</accession>
<sequence>MVIVYDCLALQIIKDYQSVFYDASLEHSWVRSAVVGQNSIIIGYGAQDGAPRHTCTSCGTRLTLALEGVMVVLDIEKVLLPVSDDPPPVPLTLIAEPVDTTMSHDAIYQTVPLNGVQEAEYRTARAHGRFNPDSAAARHNAMMAPWQAWWSEADCAEYREVRNAPQPPCKLCWCG</sequence>